<accession>A0A914X0R7</accession>
<keyword evidence="1" id="KW-1185">Reference proteome</keyword>
<sequence>MGREQRAAVRVDLGLKEQELALASWQDSAADEQSLSRFRMTVAFEFLQQPSLLSFGALEEWSPTDYIVRTLSSIAMFGCFFGAFQMSR</sequence>
<organism evidence="1 2">
    <name type="scientific">Plectus sambesii</name>
    <dbReference type="NCBI Taxonomy" id="2011161"/>
    <lineage>
        <taxon>Eukaryota</taxon>
        <taxon>Metazoa</taxon>
        <taxon>Ecdysozoa</taxon>
        <taxon>Nematoda</taxon>
        <taxon>Chromadorea</taxon>
        <taxon>Plectida</taxon>
        <taxon>Plectina</taxon>
        <taxon>Plectoidea</taxon>
        <taxon>Plectidae</taxon>
        <taxon>Plectus</taxon>
    </lineage>
</organism>
<protein>
    <submittedName>
        <fullName evidence="2">Uncharacterized protein</fullName>
    </submittedName>
</protein>
<dbReference type="AlphaFoldDB" id="A0A914X0R7"/>
<reference evidence="2" key="1">
    <citation type="submission" date="2022-11" db="UniProtKB">
        <authorList>
            <consortium name="WormBaseParasite"/>
        </authorList>
    </citation>
    <scope>IDENTIFICATION</scope>
</reference>
<dbReference type="WBParaSite" id="PSAMB.scaffold587size46473.g7224.t1">
    <property type="protein sequence ID" value="PSAMB.scaffold587size46473.g7224.t1"/>
    <property type="gene ID" value="PSAMB.scaffold587size46473.g7224"/>
</dbReference>
<dbReference type="Proteomes" id="UP000887566">
    <property type="component" value="Unplaced"/>
</dbReference>
<evidence type="ECO:0000313" key="1">
    <source>
        <dbReference type="Proteomes" id="UP000887566"/>
    </source>
</evidence>
<proteinExistence type="predicted"/>
<evidence type="ECO:0000313" key="2">
    <source>
        <dbReference type="WBParaSite" id="PSAMB.scaffold587size46473.g7224.t1"/>
    </source>
</evidence>
<name>A0A914X0R7_9BILA</name>